<dbReference type="Proteomes" id="UP000011607">
    <property type="component" value="Unassembled WGS sequence"/>
</dbReference>
<name>M0LLA7_9EURY</name>
<dbReference type="eggNOG" id="arCOG01648">
    <property type="taxonomic scope" value="Archaea"/>
</dbReference>
<protein>
    <submittedName>
        <fullName evidence="2">Alpha/beta hydrolase fold protein</fullName>
    </submittedName>
</protein>
<organism evidence="2 3">
    <name type="scientific">Halobiforma nitratireducens JCM 10879</name>
    <dbReference type="NCBI Taxonomy" id="1227454"/>
    <lineage>
        <taxon>Archaea</taxon>
        <taxon>Methanobacteriati</taxon>
        <taxon>Methanobacteriota</taxon>
        <taxon>Stenosarchaea group</taxon>
        <taxon>Halobacteria</taxon>
        <taxon>Halobacteriales</taxon>
        <taxon>Natrialbaceae</taxon>
        <taxon>Halobiforma</taxon>
    </lineage>
</organism>
<evidence type="ECO:0000313" key="2">
    <source>
        <dbReference type="EMBL" id="EMA33868.1"/>
    </source>
</evidence>
<evidence type="ECO:0000313" key="3">
    <source>
        <dbReference type="Proteomes" id="UP000011607"/>
    </source>
</evidence>
<dbReference type="GO" id="GO:0016787">
    <property type="term" value="F:hydrolase activity"/>
    <property type="evidence" value="ECO:0007669"/>
    <property type="project" value="UniProtKB-KW"/>
</dbReference>
<feature type="compositionally biased region" description="Polar residues" evidence="1">
    <location>
        <begin position="1"/>
        <end position="10"/>
    </location>
</feature>
<feature type="non-terminal residue" evidence="2">
    <location>
        <position position="56"/>
    </location>
</feature>
<dbReference type="AlphaFoldDB" id="M0LLA7"/>
<accession>M0LLA7</accession>
<dbReference type="Gene3D" id="3.40.50.1820">
    <property type="entry name" value="alpha/beta hydrolase"/>
    <property type="match status" value="1"/>
</dbReference>
<keyword evidence="2" id="KW-0378">Hydrolase</keyword>
<dbReference type="RefSeq" id="WP_006673650.1">
    <property type="nucleotide sequence ID" value="NZ_AOMA01000140.1"/>
</dbReference>
<feature type="region of interest" description="Disordered" evidence="1">
    <location>
        <begin position="1"/>
        <end position="21"/>
    </location>
</feature>
<dbReference type="SUPFAM" id="SSF53474">
    <property type="entry name" value="alpha/beta-Hydrolases"/>
    <property type="match status" value="1"/>
</dbReference>
<reference evidence="2 3" key="1">
    <citation type="journal article" date="2014" name="PLoS Genet.">
        <title>Phylogenetically driven sequencing of extremely halophilic archaea reveals strategies for static and dynamic osmo-response.</title>
        <authorList>
            <person name="Becker E.A."/>
            <person name="Seitzer P.M."/>
            <person name="Tritt A."/>
            <person name="Larsen D."/>
            <person name="Krusor M."/>
            <person name="Yao A.I."/>
            <person name="Wu D."/>
            <person name="Madern D."/>
            <person name="Eisen J.A."/>
            <person name="Darling A.E."/>
            <person name="Facciotti M.T."/>
        </authorList>
    </citation>
    <scope>NUCLEOTIDE SEQUENCE [LARGE SCALE GENOMIC DNA]</scope>
    <source>
        <strain evidence="2 3">JCM 10879</strain>
    </source>
</reference>
<proteinExistence type="predicted"/>
<gene>
    <name evidence="2" type="ORF">C446_13749</name>
</gene>
<keyword evidence="3" id="KW-1185">Reference proteome</keyword>
<evidence type="ECO:0000256" key="1">
    <source>
        <dbReference type="SAM" id="MobiDB-lite"/>
    </source>
</evidence>
<sequence length="56" mass="6017">MDRTPSSTTGDGMRGVDVAGPPDAPALVFVHGAMFTRKMWAPQRDALADEYRVVAP</sequence>
<comment type="caution">
    <text evidence="2">The sequence shown here is derived from an EMBL/GenBank/DDBJ whole genome shotgun (WGS) entry which is preliminary data.</text>
</comment>
<dbReference type="InterPro" id="IPR029058">
    <property type="entry name" value="AB_hydrolase_fold"/>
</dbReference>
<dbReference type="EMBL" id="AOMA01000140">
    <property type="protein sequence ID" value="EMA33868.1"/>
    <property type="molecule type" value="Genomic_DNA"/>
</dbReference>